<comment type="pathway">
    <text evidence="1 7">Amino-acid biosynthesis; L-proline biosynthesis; L-glutamate 5-semialdehyde from L-glutamate: step 2/2.</text>
</comment>
<dbReference type="AlphaFoldDB" id="A0AAJ0XAK4"/>
<evidence type="ECO:0000256" key="2">
    <source>
        <dbReference type="ARBA" id="ARBA00022605"/>
    </source>
</evidence>
<dbReference type="Proteomes" id="UP001296776">
    <property type="component" value="Unassembled WGS sequence"/>
</dbReference>
<comment type="subcellular location">
    <subcellularLocation>
        <location evidence="7">Cytoplasm</location>
    </subcellularLocation>
</comment>
<comment type="caution">
    <text evidence="9">The sequence shown here is derived from an EMBL/GenBank/DDBJ whole genome shotgun (WGS) entry which is preliminary data.</text>
</comment>
<dbReference type="PROSITE" id="PS01223">
    <property type="entry name" value="PROA"/>
    <property type="match status" value="1"/>
</dbReference>
<dbReference type="FunFam" id="3.40.309.10:FF:000006">
    <property type="entry name" value="Gamma-glutamyl phosphate reductase"/>
    <property type="match status" value="1"/>
</dbReference>
<keyword evidence="10" id="KW-1185">Reference proteome</keyword>
<gene>
    <name evidence="7" type="primary">proA</name>
    <name evidence="9" type="ORF">CKO40_15415</name>
</gene>
<evidence type="ECO:0000256" key="4">
    <source>
        <dbReference type="ARBA" id="ARBA00022857"/>
    </source>
</evidence>
<dbReference type="InterPro" id="IPR020593">
    <property type="entry name" value="G-glutamylP_reductase_CS"/>
</dbReference>
<dbReference type="EC" id="1.2.1.41" evidence="7"/>
<dbReference type="EMBL" id="NRSJ01000030">
    <property type="protein sequence ID" value="MBK1705904.1"/>
    <property type="molecule type" value="Genomic_DNA"/>
</dbReference>
<dbReference type="GO" id="GO:0055129">
    <property type="term" value="P:L-proline biosynthetic process"/>
    <property type="evidence" value="ECO:0007669"/>
    <property type="project" value="UniProtKB-UniRule"/>
</dbReference>
<evidence type="ECO:0000313" key="9">
    <source>
        <dbReference type="EMBL" id="MBK1705904.1"/>
    </source>
</evidence>
<reference evidence="9" key="2">
    <citation type="journal article" date="2020" name="Microorganisms">
        <title>Osmotic Adaptation and Compatible Solute Biosynthesis of Phototrophic Bacteria as Revealed from Genome Analyses.</title>
        <authorList>
            <person name="Imhoff J.F."/>
            <person name="Rahn T."/>
            <person name="Kunzel S."/>
            <person name="Keller A."/>
            <person name="Neulinger S.C."/>
        </authorList>
    </citation>
    <scope>NUCLEOTIDE SEQUENCE</scope>
    <source>
        <strain evidence="9">DSM 11080</strain>
    </source>
</reference>
<dbReference type="HAMAP" id="MF_00412">
    <property type="entry name" value="ProA"/>
    <property type="match status" value="1"/>
</dbReference>
<reference evidence="9" key="1">
    <citation type="submission" date="2017-08" db="EMBL/GenBank/DDBJ databases">
        <authorList>
            <person name="Imhoff J.F."/>
            <person name="Rahn T."/>
            <person name="Kuenzel S."/>
            <person name="Neulinger S.C."/>
        </authorList>
    </citation>
    <scope>NUCLEOTIDE SEQUENCE</scope>
    <source>
        <strain evidence="9">DSM 11080</strain>
    </source>
</reference>
<dbReference type="Pfam" id="PF00171">
    <property type="entry name" value="Aldedh"/>
    <property type="match status" value="2"/>
</dbReference>
<dbReference type="CDD" id="cd07079">
    <property type="entry name" value="ALDH_F18-19_ProA-GPR"/>
    <property type="match status" value="1"/>
</dbReference>
<dbReference type="NCBIfam" id="TIGR00407">
    <property type="entry name" value="proA"/>
    <property type="match status" value="1"/>
</dbReference>
<protein>
    <recommendedName>
        <fullName evidence="7">Gamma-glutamyl phosphate reductase</fullName>
        <shortName evidence="7">GPR</shortName>
        <ecNumber evidence="7">1.2.1.41</ecNumber>
    </recommendedName>
    <alternativeName>
        <fullName evidence="7">Glutamate-5-semialdehyde dehydrogenase</fullName>
    </alternativeName>
    <alternativeName>
        <fullName evidence="7">Glutamyl-gamma-semialdehyde dehydrogenase</fullName>
        <shortName evidence="7">GSA dehydrogenase</shortName>
    </alternativeName>
</protein>
<evidence type="ECO:0000256" key="7">
    <source>
        <dbReference type="HAMAP-Rule" id="MF_00412"/>
    </source>
</evidence>
<dbReference type="InterPro" id="IPR016163">
    <property type="entry name" value="Ald_DH_C"/>
</dbReference>
<dbReference type="InterPro" id="IPR012134">
    <property type="entry name" value="Glu-5-SA_DH"/>
</dbReference>
<dbReference type="NCBIfam" id="NF001221">
    <property type="entry name" value="PRK00197.1"/>
    <property type="match status" value="1"/>
</dbReference>
<name>A0AAJ0XAK4_9GAMM</name>
<dbReference type="InterPro" id="IPR016161">
    <property type="entry name" value="Ald_DH/histidinol_DH"/>
</dbReference>
<organism evidence="9 10">
    <name type="scientific">Halochromatium glycolicum</name>
    <dbReference type="NCBI Taxonomy" id="85075"/>
    <lineage>
        <taxon>Bacteria</taxon>
        <taxon>Pseudomonadati</taxon>
        <taxon>Pseudomonadota</taxon>
        <taxon>Gammaproteobacteria</taxon>
        <taxon>Chromatiales</taxon>
        <taxon>Chromatiaceae</taxon>
        <taxon>Halochromatium</taxon>
    </lineage>
</organism>
<dbReference type="SUPFAM" id="SSF53720">
    <property type="entry name" value="ALDH-like"/>
    <property type="match status" value="1"/>
</dbReference>
<dbReference type="GO" id="GO:0005737">
    <property type="term" value="C:cytoplasm"/>
    <property type="evidence" value="ECO:0007669"/>
    <property type="project" value="UniProtKB-SubCell"/>
</dbReference>
<evidence type="ECO:0000256" key="1">
    <source>
        <dbReference type="ARBA" id="ARBA00004985"/>
    </source>
</evidence>
<dbReference type="InterPro" id="IPR015590">
    <property type="entry name" value="Aldehyde_DH_dom"/>
</dbReference>
<evidence type="ECO:0000313" key="10">
    <source>
        <dbReference type="Proteomes" id="UP001296776"/>
    </source>
</evidence>
<dbReference type="GO" id="GO:0050661">
    <property type="term" value="F:NADP binding"/>
    <property type="evidence" value="ECO:0007669"/>
    <property type="project" value="InterPro"/>
</dbReference>
<dbReference type="InterPro" id="IPR000965">
    <property type="entry name" value="GPR_dom"/>
</dbReference>
<evidence type="ECO:0000259" key="8">
    <source>
        <dbReference type="Pfam" id="PF00171"/>
    </source>
</evidence>
<dbReference type="Gene3D" id="3.40.309.10">
    <property type="entry name" value="Aldehyde Dehydrogenase, Chain A, domain 2"/>
    <property type="match status" value="1"/>
</dbReference>
<keyword evidence="7" id="KW-0963">Cytoplasm</keyword>
<sequence>MKTETKITNVAAYVAEVGRRARFASRAMARAETRAKNRALAEIAADLDAQRETLAAANAADLEAGAAKGLDAALLDRLELTPARIDAMIAGLEQIAALSDPVGATSQLDYRPSGIQVGRMRVPLGVVGIIYESRPNVTADAAALCLKAGNATVLRGGSEAFQSNQTIAASIHRGLQAAGLPADGVQVLATTDRAAVGAMISHPEHLDVIIPRGGKGLIERISRDARVPVIKHLDGVCHVYIDDKADPDKAVAIAVNAKTQRYGTCNTMETLLVAESVARPLLSRIGAALGAKGVEIRGCERTREILADARPATDADWGTEYLAPILSVRVVSGMDTAIDHIEAHGSRHTDSIVTEDYSRARRFLREVDSSSVMVNASTRFADGFEYGLGAEIGISTDKFHARGPVGLEGLTSQKFIVLGEGQIRE</sequence>
<accession>A0AAJ0XAK4</accession>
<dbReference type="Gene3D" id="3.40.605.10">
    <property type="entry name" value="Aldehyde Dehydrogenase, Chain A, domain 1"/>
    <property type="match status" value="1"/>
</dbReference>
<comment type="catalytic activity">
    <reaction evidence="6 7">
        <text>L-glutamate 5-semialdehyde + phosphate + NADP(+) = L-glutamyl 5-phosphate + NADPH + H(+)</text>
        <dbReference type="Rhea" id="RHEA:19541"/>
        <dbReference type="ChEBI" id="CHEBI:15378"/>
        <dbReference type="ChEBI" id="CHEBI:43474"/>
        <dbReference type="ChEBI" id="CHEBI:57783"/>
        <dbReference type="ChEBI" id="CHEBI:58066"/>
        <dbReference type="ChEBI" id="CHEBI:58274"/>
        <dbReference type="ChEBI" id="CHEBI:58349"/>
        <dbReference type="EC" id="1.2.1.41"/>
    </reaction>
</comment>
<feature type="domain" description="Aldehyde dehydrogenase" evidence="8">
    <location>
        <begin position="13"/>
        <end position="288"/>
    </location>
</feature>
<comment type="function">
    <text evidence="7">Catalyzes the NADPH-dependent reduction of L-glutamate 5-phosphate into L-glutamate 5-semialdehyde and phosphate. The product spontaneously undergoes cyclization to form 1-pyrroline-5-carboxylate.</text>
</comment>
<keyword evidence="5 7" id="KW-0560">Oxidoreductase</keyword>
<evidence type="ECO:0000256" key="5">
    <source>
        <dbReference type="ARBA" id="ARBA00023002"/>
    </source>
</evidence>
<keyword evidence="3 7" id="KW-0641">Proline biosynthesis</keyword>
<comment type="similarity">
    <text evidence="7">Belongs to the gamma-glutamyl phosphate reductase family.</text>
</comment>
<evidence type="ECO:0000256" key="3">
    <source>
        <dbReference type="ARBA" id="ARBA00022650"/>
    </source>
</evidence>
<keyword evidence="2 7" id="KW-0028">Amino-acid biosynthesis</keyword>
<dbReference type="PANTHER" id="PTHR11063:SF8">
    <property type="entry name" value="DELTA-1-PYRROLINE-5-CARBOXYLATE SYNTHASE"/>
    <property type="match status" value="1"/>
</dbReference>
<dbReference type="GO" id="GO:0004350">
    <property type="term" value="F:glutamate-5-semialdehyde dehydrogenase activity"/>
    <property type="evidence" value="ECO:0007669"/>
    <property type="project" value="UniProtKB-UniRule"/>
</dbReference>
<evidence type="ECO:0000256" key="6">
    <source>
        <dbReference type="ARBA" id="ARBA00049024"/>
    </source>
</evidence>
<proteinExistence type="inferred from homology"/>
<feature type="domain" description="Aldehyde dehydrogenase" evidence="8">
    <location>
        <begin position="317"/>
        <end position="381"/>
    </location>
</feature>
<dbReference type="PIRSF" id="PIRSF000151">
    <property type="entry name" value="GPR"/>
    <property type="match status" value="1"/>
</dbReference>
<dbReference type="PANTHER" id="PTHR11063">
    <property type="entry name" value="GLUTAMATE SEMIALDEHYDE DEHYDROGENASE"/>
    <property type="match status" value="1"/>
</dbReference>
<keyword evidence="4 7" id="KW-0521">NADP</keyword>
<dbReference type="RefSeq" id="WP_200347191.1">
    <property type="nucleotide sequence ID" value="NZ_NRSJ01000030.1"/>
</dbReference>
<dbReference type="InterPro" id="IPR016162">
    <property type="entry name" value="Ald_DH_N"/>
</dbReference>